<feature type="compositionally biased region" description="Basic and acidic residues" evidence="1">
    <location>
        <begin position="269"/>
        <end position="278"/>
    </location>
</feature>
<feature type="transmembrane region" description="Helical" evidence="2">
    <location>
        <begin position="85"/>
        <end position="113"/>
    </location>
</feature>
<dbReference type="Proteomes" id="UP000799424">
    <property type="component" value="Unassembled WGS sequence"/>
</dbReference>
<feature type="region of interest" description="Disordered" evidence="1">
    <location>
        <begin position="269"/>
        <end position="321"/>
    </location>
</feature>
<feature type="region of interest" description="Disordered" evidence="1">
    <location>
        <begin position="341"/>
        <end position="465"/>
    </location>
</feature>
<evidence type="ECO:0000313" key="4">
    <source>
        <dbReference type="Proteomes" id="UP000799424"/>
    </source>
</evidence>
<feature type="region of interest" description="Disordered" evidence="1">
    <location>
        <begin position="511"/>
        <end position="541"/>
    </location>
</feature>
<feature type="compositionally biased region" description="Acidic residues" evidence="1">
    <location>
        <begin position="153"/>
        <end position="164"/>
    </location>
</feature>
<keyword evidence="2" id="KW-0812">Transmembrane</keyword>
<feature type="compositionally biased region" description="Basic residues" evidence="1">
    <location>
        <begin position="442"/>
        <end position="456"/>
    </location>
</feature>
<feature type="region of interest" description="Disordered" evidence="1">
    <location>
        <begin position="145"/>
        <end position="164"/>
    </location>
</feature>
<name>A0A6A6ZXQ3_9PLEO</name>
<gene>
    <name evidence="3" type="ORF">CC86DRAFT_418853</name>
</gene>
<evidence type="ECO:0000313" key="3">
    <source>
        <dbReference type="EMBL" id="KAF2825105.1"/>
    </source>
</evidence>
<proteinExistence type="predicted"/>
<protein>
    <submittedName>
        <fullName evidence="3">Uncharacterized protein</fullName>
    </submittedName>
</protein>
<feature type="compositionally biased region" description="Low complexity" evidence="1">
    <location>
        <begin position="523"/>
        <end position="541"/>
    </location>
</feature>
<evidence type="ECO:0000256" key="1">
    <source>
        <dbReference type="SAM" id="MobiDB-lite"/>
    </source>
</evidence>
<feature type="compositionally biased region" description="Basic and acidic residues" evidence="1">
    <location>
        <begin position="365"/>
        <end position="422"/>
    </location>
</feature>
<evidence type="ECO:0000256" key="2">
    <source>
        <dbReference type="SAM" id="Phobius"/>
    </source>
</evidence>
<accession>A0A6A6ZXQ3</accession>
<reference evidence="3" key="1">
    <citation type="journal article" date="2020" name="Stud. Mycol.">
        <title>101 Dothideomycetes genomes: a test case for predicting lifestyles and emergence of pathogens.</title>
        <authorList>
            <person name="Haridas S."/>
            <person name="Albert R."/>
            <person name="Binder M."/>
            <person name="Bloem J."/>
            <person name="Labutti K."/>
            <person name="Salamov A."/>
            <person name="Andreopoulos B."/>
            <person name="Baker S."/>
            <person name="Barry K."/>
            <person name="Bills G."/>
            <person name="Bluhm B."/>
            <person name="Cannon C."/>
            <person name="Castanera R."/>
            <person name="Culley D."/>
            <person name="Daum C."/>
            <person name="Ezra D."/>
            <person name="Gonzalez J."/>
            <person name="Henrissat B."/>
            <person name="Kuo A."/>
            <person name="Liang C."/>
            <person name="Lipzen A."/>
            <person name="Lutzoni F."/>
            <person name="Magnuson J."/>
            <person name="Mondo S."/>
            <person name="Nolan M."/>
            <person name="Ohm R."/>
            <person name="Pangilinan J."/>
            <person name="Park H.-J."/>
            <person name="Ramirez L."/>
            <person name="Alfaro M."/>
            <person name="Sun H."/>
            <person name="Tritt A."/>
            <person name="Yoshinaga Y."/>
            <person name="Zwiers L.-H."/>
            <person name="Turgeon B."/>
            <person name="Goodwin S."/>
            <person name="Spatafora J."/>
            <person name="Crous P."/>
            <person name="Grigoriev I."/>
        </authorList>
    </citation>
    <scope>NUCLEOTIDE SEQUENCE</scope>
    <source>
        <strain evidence="3">CBS 113818</strain>
    </source>
</reference>
<dbReference type="EMBL" id="MU006228">
    <property type="protein sequence ID" value="KAF2825105.1"/>
    <property type="molecule type" value="Genomic_DNA"/>
</dbReference>
<feature type="transmembrane region" description="Helical" evidence="2">
    <location>
        <begin position="20"/>
        <end position="40"/>
    </location>
</feature>
<keyword evidence="4" id="KW-1185">Reference proteome</keyword>
<sequence length="721" mass="80850">MDTTMAFAEPLVTAVVTQPLLHVLVKLGLVHCAVACLAIMTKTPTALYKIYQRHEELLRYDRLSPALQIWWRLTKPLPGTSRTRLYLYAVITILITVVTVLGLLMCLAALPFLPTDVRPFFYNPRPGTSTAPELSEPRVYDDRQLRKRRRAEEDDEPATESEVIDLEDSDDAELQCHFNADYVAQMLRRPRKVRVTPQLRERHNARRLRVSNIGDHIAPWVAECLTNVGRVLAVPLERLEDWWMAGRHEQLATKTAELGRYCRHVSEAGHQEDGERRIRERFKHPVVKEVPDEAPEDELPGSEQKRRGKYQPRVDDDDNNDLYVRDINVDYVRRKLLSALFPPPPPELEDESTTKKPAESVVVERTPDVEVETVDKGKGVAANDEDRNSQEERLNMPWETRKNNNEGKRGHSDSSSDSDDQRLPPAPDAGILPKHLIPGRVPKTKGARTTTRRRLTNRASTRTVQTSMRKFSNPYLLQAPLVPKSSTATSSHKPTKTSTLFKNIIMELKGMSPSTRYPNPAIRSPATGPRRPSTPARPAPVIQPVQVPVGPEETGSAINVPLLKPLPGILKPFAKLGVEYKSQPAMKAKVEFSTPENSPPDSTAQQPLHSSSALIVGRSVLYTKPDLHASQGSDLSPTLRFGIGMQNSAPYQLAGQSTNPFATLPRPVPKSLKPLKPYPKLFSVPLTPLAWSKPPTKSLAILESNRLRNNQFNQSEPLRLN</sequence>
<feature type="region of interest" description="Disordered" evidence="1">
    <location>
        <begin position="589"/>
        <end position="608"/>
    </location>
</feature>
<keyword evidence="2" id="KW-1133">Transmembrane helix</keyword>
<organism evidence="3 4">
    <name type="scientific">Ophiobolus disseminans</name>
    <dbReference type="NCBI Taxonomy" id="1469910"/>
    <lineage>
        <taxon>Eukaryota</taxon>
        <taxon>Fungi</taxon>
        <taxon>Dikarya</taxon>
        <taxon>Ascomycota</taxon>
        <taxon>Pezizomycotina</taxon>
        <taxon>Dothideomycetes</taxon>
        <taxon>Pleosporomycetidae</taxon>
        <taxon>Pleosporales</taxon>
        <taxon>Pleosporineae</taxon>
        <taxon>Phaeosphaeriaceae</taxon>
        <taxon>Ophiobolus</taxon>
    </lineage>
</organism>
<dbReference type="AlphaFoldDB" id="A0A6A6ZXQ3"/>
<feature type="compositionally biased region" description="Polar residues" evidence="1">
    <location>
        <begin position="594"/>
        <end position="608"/>
    </location>
</feature>
<keyword evidence="2" id="KW-0472">Membrane</keyword>